<dbReference type="Proteomes" id="UP001066276">
    <property type="component" value="Chromosome 2_1"/>
</dbReference>
<proteinExistence type="predicted"/>
<organism evidence="1 2">
    <name type="scientific">Pleurodeles waltl</name>
    <name type="common">Iberian ribbed newt</name>
    <dbReference type="NCBI Taxonomy" id="8319"/>
    <lineage>
        <taxon>Eukaryota</taxon>
        <taxon>Metazoa</taxon>
        <taxon>Chordata</taxon>
        <taxon>Craniata</taxon>
        <taxon>Vertebrata</taxon>
        <taxon>Euteleostomi</taxon>
        <taxon>Amphibia</taxon>
        <taxon>Batrachia</taxon>
        <taxon>Caudata</taxon>
        <taxon>Salamandroidea</taxon>
        <taxon>Salamandridae</taxon>
        <taxon>Pleurodelinae</taxon>
        <taxon>Pleurodeles</taxon>
    </lineage>
</organism>
<sequence>MKAIPAAILLRKKLLGTIYVRKEKRRGKCINADMTTKAKTKTTALFKVPPKQVWQRMGLLTCVSANLLILPEQSKR</sequence>
<gene>
    <name evidence="1" type="ORF">NDU88_003737</name>
</gene>
<reference evidence="1" key="1">
    <citation type="journal article" date="2022" name="bioRxiv">
        <title>Sequencing and chromosome-scale assembly of the giantPleurodeles waltlgenome.</title>
        <authorList>
            <person name="Brown T."/>
            <person name="Elewa A."/>
            <person name="Iarovenko S."/>
            <person name="Subramanian E."/>
            <person name="Araus A.J."/>
            <person name="Petzold A."/>
            <person name="Susuki M."/>
            <person name="Suzuki K.-i.T."/>
            <person name="Hayashi T."/>
            <person name="Toyoda A."/>
            <person name="Oliveira C."/>
            <person name="Osipova E."/>
            <person name="Leigh N.D."/>
            <person name="Simon A."/>
            <person name="Yun M.H."/>
        </authorList>
    </citation>
    <scope>NUCLEOTIDE SEQUENCE</scope>
    <source>
        <strain evidence="1">20211129_DDA</strain>
        <tissue evidence="1">Liver</tissue>
    </source>
</reference>
<dbReference type="EMBL" id="JANPWB010000003">
    <property type="protein sequence ID" value="KAJ1199905.1"/>
    <property type="molecule type" value="Genomic_DNA"/>
</dbReference>
<keyword evidence="2" id="KW-1185">Reference proteome</keyword>
<comment type="caution">
    <text evidence="1">The sequence shown here is derived from an EMBL/GenBank/DDBJ whole genome shotgun (WGS) entry which is preliminary data.</text>
</comment>
<evidence type="ECO:0000313" key="1">
    <source>
        <dbReference type="EMBL" id="KAJ1199905.1"/>
    </source>
</evidence>
<accession>A0AAV7VI66</accession>
<protein>
    <submittedName>
        <fullName evidence="1">Uncharacterized protein</fullName>
    </submittedName>
</protein>
<dbReference type="AlphaFoldDB" id="A0AAV7VI66"/>
<evidence type="ECO:0000313" key="2">
    <source>
        <dbReference type="Proteomes" id="UP001066276"/>
    </source>
</evidence>
<name>A0AAV7VI66_PLEWA</name>